<dbReference type="Proteomes" id="UP000749646">
    <property type="component" value="Unassembled WGS sequence"/>
</dbReference>
<dbReference type="GO" id="GO:0012505">
    <property type="term" value="C:endomembrane system"/>
    <property type="evidence" value="ECO:0007669"/>
    <property type="project" value="UniProtKB-SubCell"/>
</dbReference>
<dbReference type="Pfam" id="PF02656">
    <property type="entry name" value="DUF202"/>
    <property type="match status" value="1"/>
</dbReference>
<feature type="transmembrane region" description="Helical" evidence="6">
    <location>
        <begin position="130"/>
        <end position="155"/>
    </location>
</feature>
<keyword evidence="4 6" id="KW-0472">Membrane</keyword>
<comment type="caution">
    <text evidence="8">The sequence shown here is derived from an EMBL/GenBank/DDBJ whole genome shotgun (WGS) entry which is preliminary data.</text>
</comment>
<protein>
    <recommendedName>
        <fullName evidence="7">DUF202 domain-containing protein</fullName>
    </recommendedName>
</protein>
<keyword evidence="3 6" id="KW-1133">Transmembrane helix</keyword>
<sequence length="214" mass="24248">MQDSRSLTPQPWHPDYSRSTSPNPLDLPEHRRNGSRESGGLEEVDLGNKREKNGKSNDDEDKDEDVPVLNKTRKNIFSRLGRSRTKKRYKYESTGKLAQFSNERLFLHWIRFGILQGSIAILLLSYGIGLAAYIGVGALLLALATLIYGTTLYHLRHLYMVAKRDDIVYYAKVVPTLLTFSLIGLYGVNFALTLSMGDTARSPPPWKENDFHFG</sequence>
<dbReference type="GO" id="GO:0006797">
    <property type="term" value="P:polyphosphate metabolic process"/>
    <property type="evidence" value="ECO:0007669"/>
    <property type="project" value="TreeGrafter"/>
</dbReference>
<keyword evidence="2 6" id="KW-0812">Transmembrane</keyword>
<name>A0A9P6ILI8_9FUNG</name>
<dbReference type="GO" id="GO:0000329">
    <property type="term" value="C:fungal-type vacuole membrane"/>
    <property type="evidence" value="ECO:0007669"/>
    <property type="project" value="TreeGrafter"/>
</dbReference>
<dbReference type="EMBL" id="JAAAHW010009918">
    <property type="protein sequence ID" value="KAF9934440.1"/>
    <property type="molecule type" value="Genomic_DNA"/>
</dbReference>
<organism evidence="8 9">
    <name type="scientific">Modicella reniformis</name>
    <dbReference type="NCBI Taxonomy" id="1440133"/>
    <lineage>
        <taxon>Eukaryota</taxon>
        <taxon>Fungi</taxon>
        <taxon>Fungi incertae sedis</taxon>
        <taxon>Mucoromycota</taxon>
        <taxon>Mortierellomycotina</taxon>
        <taxon>Mortierellomycetes</taxon>
        <taxon>Mortierellales</taxon>
        <taxon>Mortierellaceae</taxon>
        <taxon>Modicella</taxon>
    </lineage>
</organism>
<dbReference type="GO" id="GO:0042144">
    <property type="term" value="P:vacuole fusion, non-autophagic"/>
    <property type="evidence" value="ECO:0007669"/>
    <property type="project" value="TreeGrafter"/>
</dbReference>
<evidence type="ECO:0000313" key="9">
    <source>
        <dbReference type="Proteomes" id="UP000749646"/>
    </source>
</evidence>
<accession>A0A9P6ILI8</accession>
<proteinExistence type="predicted"/>
<evidence type="ECO:0000256" key="6">
    <source>
        <dbReference type="SAM" id="Phobius"/>
    </source>
</evidence>
<evidence type="ECO:0000256" key="4">
    <source>
        <dbReference type="ARBA" id="ARBA00023136"/>
    </source>
</evidence>
<dbReference type="AlphaFoldDB" id="A0A9P6ILI8"/>
<feature type="domain" description="DUF202" evidence="7">
    <location>
        <begin position="100"/>
        <end position="155"/>
    </location>
</feature>
<gene>
    <name evidence="8" type="ORF">BGZ65_003764</name>
</gene>
<dbReference type="InterPro" id="IPR051572">
    <property type="entry name" value="VTC_Complex_Subunit"/>
</dbReference>
<feature type="transmembrane region" description="Helical" evidence="6">
    <location>
        <begin position="105"/>
        <end position="124"/>
    </location>
</feature>
<evidence type="ECO:0000256" key="3">
    <source>
        <dbReference type="ARBA" id="ARBA00022989"/>
    </source>
</evidence>
<evidence type="ECO:0000259" key="7">
    <source>
        <dbReference type="Pfam" id="PF02656"/>
    </source>
</evidence>
<evidence type="ECO:0000256" key="2">
    <source>
        <dbReference type="ARBA" id="ARBA00022692"/>
    </source>
</evidence>
<evidence type="ECO:0000313" key="8">
    <source>
        <dbReference type="EMBL" id="KAF9934440.1"/>
    </source>
</evidence>
<keyword evidence="9" id="KW-1185">Reference proteome</keyword>
<reference evidence="8" key="1">
    <citation type="journal article" date="2020" name="Fungal Divers.">
        <title>Resolving the Mortierellaceae phylogeny through synthesis of multi-gene phylogenetics and phylogenomics.</title>
        <authorList>
            <person name="Vandepol N."/>
            <person name="Liber J."/>
            <person name="Desiro A."/>
            <person name="Na H."/>
            <person name="Kennedy M."/>
            <person name="Barry K."/>
            <person name="Grigoriev I.V."/>
            <person name="Miller A.N."/>
            <person name="O'Donnell K."/>
            <person name="Stajich J.E."/>
            <person name="Bonito G."/>
        </authorList>
    </citation>
    <scope>NUCLEOTIDE SEQUENCE</scope>
    <source>
        <strain evidence="8">MES-2147</strain>
    </source>
</reference>
<dbReference type="GO" id="GO:0016237">
    <property type="term" value="P:microautophagy"/>
    <property type="evidence" value="ECO:0007669"/>
    <property type="project" value="TreeGrafter"/>
</dbReference>
<dbReference type="GO" id="GO:0007034">
    <property type="term" value="P:vacuolar transport"/>
    <property type="evidence" value="ECO:0007669"/>
    <property type="project" value="TreeGrafter"/>
</dbReference>
<feature type="region of interest" description="Disordered" evidence="5">
    <location>
        <begin position="1"/>
        <end position="68"/>
    </location>
</feature>
<dbReference type="GO" id="GO:0033254">
    <property type="term" value="C:vacuolar transporter chaperone complex"/>
    <property type="evidence" value="ECO:0007669"/>
    <property type="project" value="TreeGrafter"/>
</dbReference>
<feature type="transmembrane region" description="Helical" evidence="6">
    <location>
        <begin position="167"/>
        <end position="188"/>
    </location>
</feature>
<evidence type="ECO:0000256" key="5">
    <source>
        <dbReference type="SAM" id="MobiDB-lite"/>
    </source>
</evidence>
<comment type="subcellular location">
    <subcellularLocation>
        <location evidence="1">Endomembrane system</location>
        <topology evidence="1">Multi-pass membrane protein</topology>
    </subcellularLocation>
</comment>
<evidence type="ECO:0000256" key="1">
    <source>
        <dbReference type="ARBA" id="ARBA00004127"/>
    </source>
</evidence>
<dbReference type="PANTHER" id="PTHR46140:SF1">
    <property type="entry name" value="VACUOLAR TRANSPORTER CHAPERONE COMPLEX SUBUNIT 4-RELATED"/>
    <property type="match status" value="1"/>
</dbReference>
<feature type="compositionally biased region" description="Basic and acidic residues" evidence="5">
    <location>
        <begin position="46"/>
        <end position="57"/>
    </location>
</feature>
<dbReference type="OrthoDB" id="2446210at2759"/>
<dbReference type="PANTHER" id="PTHR46140">
    <property type="entry name" value="VACUOLAR TRANSPORTER CHAPERONE 1-RELATED"/>
    <property type="match status" value="1"/>
</dbReference>
<dbReference type="InterPro" id="IPR003807">
    <property type="entry name" value="DUF202"/>
</dbReference>